<proteinExistence type="inferred from homology"/>
<dbReference type="EMBL" id="CP155571">
    <property type="protein sequence ID" value="XFO71519.1"/>
    <property type="molecule type" value="Genomic_DNA"/>
</dbReference>
<gene>
    <name evidence="5" type="ORF">SPACI_015490</name>
</gene>
<dbReference type="PRINTS" id="PR00260">
    <property type="entry name" value="CHEMTRNSDUCR"/>
</dbReference>
<organism evidence="5 6">
    <name type="scientific">Sporomusa acidovorans (strain ATCC 49682 / DSM 3132 / Mol)</name>
    <dbReference type="NCBI Taxonomy" id="1123286"/>
    <lineage>
        <taxon>Bacteria</taxon>
        <taxon>Bacillati</taxon>
        <taxon>Bacillota</taxon>
        <taxon>Negativicutes</taxon>
        <taxon>Selenomonadales</taxon>
        <taxon>Sporomusaceae</taxon>
        <taxon>Sporomusa</taxon>
    </lineage>
</organism>
<evidence type="ECO:0000256" key="1">
    <source>
        <dbReference type="ARBA" id="ARBA00023224"/>
    </source>
</evidence>
<dbReference type="InterPro" id="IPR019494">
    <property type="entry name" value="FIST_C"/>
</dbReference>
<comment type="similarity">
    <text evidence="2">Belongs to the methyl-accepting chemotaxis (MCP) protein family.</text>
</comment>
<dbReference type="InterPro" id="IPR004090">
    <property type="entry name" value="Chemotax_Me-accpt_rcpt"/>
</dbReference>
<dbReference type="Gene3D" id="1.10.287.950">
    <property type="entry name" value="Methyl-accepting chemotaxis protein"/>
    <property type="match status" value="1"/>
</dbReference>
<evidence type="ECO:0000313" key="6">
    <source>
        <dbReference type="Proteomes" id="UP000216052"/>
    </source>
</evidence>
<keyword evidence="6" id="KW-1185">Reference proteome</keyword>
<dbReference type="PROSITE" id="PS50111">
    <property type="entry name" value="CHEMOTAXIS_TRANSDUC_2"/>
    <property type="match status" value="1"/>
</dbReference>
<dbReference type="RefSeq" id="WP_093796486.1">
    <property type="nucleotide sequence ID" value="NZ_CP155571.1"/>
</dbReference>
<evidence type="ECO:0000313" key="5">
    <source>
        <dbReference type="EMBL" id="XFO71519.1"/>
    </source>
</evidence>
<evidence type="ECO:0000256" key="2">
    <source>
        <dbReference type="ARBA" id="ARBA00029447"/>
    </source>
</evidence>
<dbReference type="SMART" id="SM01204">
    <property type="entry name" value="FIST_C"/>
    <property type="match status" value="1"/>
</dbReference>
<dbReference type="InterPro" id="IPR013702">
    <property type="entry name" value="FIST_domain_N"/>
</dbReference>
<dbReference type="PANTHER" id="PTHR32089">
    <property type="entry name" value="METHYL-ACCEPTING CHEMOTAXIS PROTEIN MCPB"/>
    <property type="match status" value="1"/>
</dbReference>
<dbReference type="SUPFAM" id="SSF58104">
    <property type="entry name" value="Methyl-accepting chemotaxis protein (MCP) signaling domain"/>
    <property type="match status" value="1"/>
</dbReference>
<reference evidence="5" key="1">
    <citation type="submission" date="2024-05" db="EMBL/GenBank/DDBJ databases">
        <title>Isolation and characterization of Sporomusa carbonis sp. nov., a carboxydotrophic hydrogenogen in the genus of Sporomusa isolated from a charcoal burning pile.</title>
        <authorList>
            <person name="Boeer T."/>
            <person name="Rosenbaum F."/>
            <person name="Eysell L."/>
            <person name="Mueller V."/>
            <person name="Daniel R."/>
            <person name="Poehlein A."/>
        </authorList>
    </citation>
    <scope>NUCLEOTIDE SEQUENCE [LARGE SCALE GENOMIC DNA]</scope>
    <source>
        <strain evidence="5">DSM 3132</strain>
    </source>
</reference>
<evidence type="ECO:0000259" key="4">
    <source>
        <dbReference type="PROSITE" id="PS50111"/>
    </source>
</evidence>
<dbReference type="SMART" id="SM00283">
    <property type="entry name" value="MA"/>
    <property type="match status" value="1"/>
</dbReference>
<dbReference type="Pfam" id="PF00015">
    <property type="entry name" value="MCPsignal"/>
    <property type="match status" value="1"/>
</dbReference>
<name>A0ABZ3J0B4_SPOA4</name>
<keyword evidence="1 3" id="KW-0807">Transducer</keyword>
<dbReference type="Pfam" id="PF08495">
    <property type="entry name" value="FIST"/>
    <property type="match status" value="1"/>
</dbReference>
<dbReference type="Pfam" id="PF10442">
    <property type="entry name" value="FIST_C"/>
    <property type="match status" value="1"/>
</dbReference>
<accession>A0ABZ3J0B4</accession>
<dbReference type="InterPro" id="IPR004089">
    <property type="entry name" value="MCPsignal_dom"/>
</dbReference>
<evidence type="ECO:0000256" key="3">
    <source>
        <dbReference type="PROSITE-ProRule" id="PRU00284"/>
    </source>
</evidence>
<dbReference type="SMART" id="SM00897">
    <property type="entry name" value="FIST"/>
    <property type="match status" value="1"/>
</dbReference>
<feature type="domain" description="Methyl-accepting transducer" evidence="4">
    <location>
        <begin position="475"/>
        <end position="678"/>
    </location>
</feature>
<protein>
    <recommendedName>
        <fullName evidence="4">Methyl-accepting transducer domain-containing protein</fullName>
    </recommendedName>
</protein>
<dbReference type="PANTHER" id="PTHR32089:SF41">
    <property type="entry name" value="METHYL-ACCEPTING CHEMOTAXIS PROTEIN"/>
    <property type="match status" value="1"/>
</dbReference>
<sequence length="685" mass="76397">MLKWFEKKQSSTDRKMIDNTHTVPITTTLEDIQNLYLSVTELDATSMNKLCNLAGGVALVIGFASPDNNFAQLAATIKNFLPASTVFMMISTAGELCHTESAATLYKTVENNRRKVLLQAYSRRLVKDCQMIAIPLANGDLKKGVSEKSVDERVAHIKGELKKIPLNFAINSHDTVALAYIDGLSGSETFFMQAVYASKKFPCMFVGGSAAGNLDFLNTYIYDGHVVRQNYAVVCLLKLHSDYRYGIFKTQGFAKDAGEFIVSDSNSALRYVSKVFDKNYNSISFISLLKKRFNVQTVEQLNKILESYGFAVEIGGEIFVRAISKIDEANDRVYFFCDIAMGEKLFVVRRASLVETIDKDWRKFINGKPKPIGGILNDCIMRRLCNAGVIEKVTAFSEFSVAGYSSFGELLGLNINETMTAVFFFHIHEGETFCDEYVDNLPVYYSNFEKYFLERHLTQIIIVNKLRGRVIELLNKNSSNIPTVLDNVNQIGHHVRSIGDDTKNLLQALKKNMVGVNELISVNNQLAPTLEGLTNSTNEIKNVLALIMNIAAQTNLLALNAAIEAARAGEQGRGFAVVAEEVRKLAQNTQDSLNQTHASINSLFESVQEISAKLSSSNDFTYKFQEDMNRFNTDLSGVASAIIHAVDIIFLSMERIADLESLQATTQGELTKVSNLVRFMERDER</sequence>
<dbReference type="Proteomes" id="UP000216052">
    <property type="component" value="Chromosome"/>
</dbReference>